<evidence type="ECO:0000256" key="1">
    <source>
        <dbReference type="SAM" id="MobiDB-lite"/>
    </source>
</evidence>
<dbReference type="EMBL" id="CP109535">
    <property type="protein sequence ID" value="WTY95394.1"/>
    <property type="molecule type" value="Genomic_DNA"/>
</dbReference>
<dbReference type="AlphaFoldDB" id="A0AAU3GSI8"/>
<feature type="region of interest" description="Disordered" evidence="1">
    <location>
        <begin position="1"/>
        <end position="20"/>
    </location>
</feature>
<gene>
    <name evidence="2" type="ORF">OG626_11065</name>
</gene>
<accession>A0AAU3GSI8</accession>
<reference evidence="2" key="1">
    <citation type="submission" date="2022-10" db="EMBL/GenBank/DDBJ databases">
        <title>The complete genomes of actinobacterial strains from the NBC collection.</title>
        <authorList>
            <person name="Joergensen T.S."/>
            <person name="Alvarez Arevalo M."/>
            <person name="Sterndorff E.B."/>
            <person name="Faurdal D."/>
            <person name="Vuksanovic O."/>
            <person name="Mourched A.-S."/>
            <person name="Charusanti P."/>
            <person name="Shaw S."/>
            <person name="Blin K."/>
            <person name="Weber T."/>
        </authorList>
    </citation>
    <scope>NUCLEOTIDE SEQUENCE</scope>
    <source>
        <strain evidence="2">NBC_01401</strain>
    </source>
</reference>
<proteinExistence type="predicted"/>
<evidence type="ECO:0000313" key="2">
    <source>
        <dbReference type="EMBL" id="WTY95394.1"/>
    </source>
</evidence>
<name>A0AAU3GSI8_9ACTN</name>
<organism evidence="2">
    <name type="scientific">Streptomyces sp. NBC_01401</name>
    <dbReference type="NCBI Taxonomy" id="2903854"/>
    <lineage>
        <taxon>Bacteria</taxon>
        <taxon>Bacillati</taxon>
        <taxon>Actinomycetota</taxon>
        <taxon>Actinomycetes</taxon>
        <taxon>Kitasatosporales</taxon>
        <taxon>Streptomycetaceae</taxon>
        <taxon>Streptomyces</taxon>
    </lineage>
</organism>
<sequence>MNITLRTSAHEAKAGTAAQPLPSDHRLALLTARAGLEPELAQRYTSDPVSVLAEFGLPAMEPVFGDVHRNSTPGFTGRDLVIDHLDRPGTITLYGCATGMTPLPGEEAGAALA</sequence>
<protein>
    <submittedName>
        <fullName evidence="2">Uncharacterized protein</fullName>
    </submittedName>
</protein>